<keyword evidence="2" id="KW-0812">Transmembrane</keyword>
<accession>A0A815E1K8</accession>
<evidence type="ECO:0000256" key="2">
    <source>
        <dbReference type="SAM" id="Phobius"/>
    </source>
</evidence>
<dbReference type="InterPro" id="IPR028994">
    <property type="entry name" value="Integrin_alpha_N"/>
</dbReference>
<dbReference type="InterPro" id="IPR013517">
    <property type="entry name" value="FG-GAP"/>
</dbReference>
<evidence type="ECO:0000313" key="3">
    <source>
        <dbReference type="EMBL" id="CAF1305547.1"/>
    </source>
</evidence>
<keyword evidence="2" id="KW-0472">Membrane</keyword>
<sequence>MNPKVVWQWIYRKLISYNLFILSEDDYEDDDDTHYIQDPRIVLKYQKYKTWLYVILFTVCLYVLFYVTLMKVESQTVIVTKITPETFLQLNSEHGETLSCPCSIVTIPYKNFVSNEIIMHPICSSAFVDQQWIQAIYFEDASRYGVWDFRTSAYSQFELLFKLCRLCQDVITQTIGDIDNTELIAIELLSEAQIRQEVNAIIAFEKISASSRMTTLLNYTRTTIQGNFFVSALGTNWIIGTEYSFDGYSPFLIAMPVSLQVPNWETMLCSQGIASVEATLPPLSNDSIDYFRRAEMTPLDNSTIVHGFFVGCTPLEALLQSTLHCLYDSECLDLLFDYFPNLYRTNFTPSNLRLTSQYENMSVADNLNRLFATNWSSNLNYSRYFHQCSPSMCTYTTTTRTVLSYAITLFISLYGGLIIILRTICILCLFTSLTSETMTKIVSKPSLSTYNSLESIYSATLRCPCSKKAIPYQIFLTTSLRFHQICSSGFIQNDWIKILRSSGFSITENDWSNTVGTEFRVLSDFCQLANKTIDDATNRFLSQVYIASFAMNQRDFHRELSSIAKQFYQSTLYNFNSLKNFQQLIIQVDQFYRGSIQASFIFYYNGLTVNIITDETSNRQTAKMQFVLSEIQPINSTMATCVCAVDPSCHSSAVLYNRSSDYNLMYTVPGWSKGCSGMDSLRLSTLQCLYPESNPDCFPLFLSVIYKVSEVFLYLESSSLQIKPLIYDSTISRYPPNTSMSVIFDEMMLEQWNISASYELFYESCAPAYCSFSERIHKGNFIEVVIMLVSMIGGIVISLRLIAPYLANFILDFWITLGKKPKKRKQAHRSCFDWLKTLVNKFVTLLRNTILNLNIFTVHDFGSHDDRATVKRHGQWATRLFFILFLSSLILLISYTTIQPKTITKTYDRPLFTFYKHLIEIHGDELECTCSNIASSFDRFVNIEPVFHSICSSKFIFDEWRVELTNGLDHNLTAKTITKTYDRPLFTFYKHLIEIHGDELECTCSNIASSFDRFVNIEPVFHSICSSKFIFDEWRVELTNGLDHNLTAYEQRDYRRFLSAHLQYLRGLCQFSQQSVNNSVNEFLTSLLVTSELLSLNNFYDRLNRSIVKTKLNAPVLFSRLLFVIRSINHGNAFISTYGTNFLYIPEPEENSFEYTPTTTVTYDNNCSCGLFSNCTTQANFIEANSMRKYPIKGMKMGCTPSESLLASTLECFYDQSCLDLIRRYTNCPNSSVPLSINNSRFLQNTTIDQLAHDLFLEKWSTQVDYPSYYEHCSPSICSYARIERFNVLYTITIILGLQGGLTIALKWICPKLVRIASKIYQNRKKQASSVRPSSHVMTNTITIRPETTTSLSVRSYAKIISGVVVLSCSIACIIIFFSIYYAGQNSATTSLPSTGSFSVTMSTTITPSSSAPEPVCSFQFKQISTGTRCLVSSLIPSIIVDLNDDGRTDLIMYCDSTKTVDVLLGTGNGTFHEVSKFPLGNHTAIRFIRTADTNNDGRLDLIVAYDVFLPSDFLHSVRYILILFGYGNGTFQTTNIQSLTLTGFLVDISVVDVNEDHNVDIVYLFQLDDYVYVRWGDGNGTFSSQLMLFTSFNSNLRQLAIADYNHDNHIDIAVMNSRSLHIHLYLSDTEGGFQAQKRIYTAFDISSFVMLIGDFDHRNQSNIILVHQWKNTGYLLYRYDNGTFTVDDQIMFNEPVELHSVIVGDLNNDKHLDIIIGGVYPYRVHGFFGNGNGYYQFQMIDSSNADIYEIWLGIDDFNNDYCQDLIKMSVGSRTIDVLLNTCQCSTT</sequence>
<protein>
    <submittedName>
        <fullName evidence="3">Uncharacterized protein</fullName>
    </submittedName>
</protein>
<gene>
    <name evidence="3" type="ORF">EDS130_LOCUS30843</name>
</gene>
<dbReference type="PANTHER" id="PTHR44103">
    <property type="entry name" value="PROPROTEIN CONVERTASE P"/>
    <property type="match status" value="1"/>
</dbReference>
<feature type="transmembrane region" description="Helical" evidence="2">
    <location>
        <begin position="803"/>
        <end position="819"/>
    </location>
</feature>
<dbReference type="PANTHER" id="PTHR44103:SF1">
    <property type="entry name" value="PROPROTEIN CONVERTASE P"/>
    <property type="match status" value="1"/>
</dbReference>
<dbReference type="Pfam" id="PF13517">
    <property type="entry name" value="FG-GAP_3"/>
    <property type="match status" value="2"/>
</dbReference>
<feature type="transmembrane region" description="Helical" evidence="2">
    <location>
        <begin position="1360"/>
        <end position="1384"/>
    </location>
</feature>
<dbReference type="OrthoDB" id="10008860at2759"/>
<evidence type="ECO:0000313" key="4">
    <source>
        <dbReference type="Proteomes" id="UP000663852"/>
    </source>
</evidence>
<feature type="transmembrane region" description="Helical" evidence="2">
    <location>
        <begin position="880"/>
        <end position="898"/>
    </location>
</feature>
<dbReference type="Proteomes" id="UP000663852">
    <property type="component" value="Unassembled WGS sequence"/>
</dbReference>
<keyword evidence="1" id="KW-0732">Signal</keyword>
<comment type="caution">
    <text evidence="3">The sequence shown here is derived from an EMBL/GenBank/DDBJ whole genome shotgun (WGS) entry which is preliminary data.</text>
</comment>
<dbReference type="EMBL" id="CAJNOJ010000220">
    <property type="protein sequence ID" value="CAF1305547.1"/>
    <property type="molecule type" value="Genomic_DNA"/>
</dbReference>
<feature type="transmembrane region" description="Helical" evidence="2">
    <location>
        <begin position="50"/>
        <end position="69"/>
    </location>
</feature>
<proteinExistence type="predicted"/>
<dbReference type="SUPFAM" id="SSF69318">
    <property type="entry name" value="Integrin alpha N-terminal domain"/>
    <property type="match status" value="1"/>
</dbReference>
<keyword evidence="2" id="KW-1133">Transmembrane helix</keyword>
<organism evidence="3 4">
    <name type="scientific">Adineta ricciae</name>
    <name type="common">Rotifer</name>
    <dbReference type="NCBI Taxonomy" id="249248"/>
    <lineage>
        <taxon>Eukaryota</taxon>
        <taxon>Metazoa</taxon>
        <taxon>Spiralia</taxon>
        <taxon>Gnathifera</taxon>
        <taxon>Rotifera</taxon>
        <taxon>Eurotatoria</taxon>
        <taxon>Bdelloidea</taxon>
        <taxon>Adinetida</taxon>
        <taxon>Adinetidae</taxon>
        <taxon>Adineta</taxon>
    </lineage>
</organism>
<evidence type="ECO:0000256" key="1">
    <source>
        <dbReference type="ARBA" id="ARBA00022729"/>
    </source>
</evidence>
<feature type="transmembrane region" description="Helical" evidence="2">
    <location>
        <begin position="1288"/>
        <end position="1310"/>
    </location>
</feature>
<reference evidence="3" key="1">
    <citation type="submission" date="2021-02" db="EMBL/GenBank/DDBJ databases">
        <authorList>
            <person name="Nowell W R."/>
        </authorList>
    </citation>
    <scope>NUCLEOTIDE SEQUENCE</scope>
</reference>
<dbReference type="Gene3D" id="2.130.10.130">
    <property type="entry name" value="Integrin alpha, N-terminal"/>
    <property type="match status" value="1"/>
</dbReference>
<name>A0A815E1K8_ADIRI</name>
<feature type="transmembrane region" description="Helical" evidence="2">
    <location>
        <begin position="402"/>
        <end position="430"/>
    </location>
</feature>